<evidence type="ECO:0000313" key="9">
    <source>
        <dbReference type="Proteomes" id="UP000078116"/>
    </source>
</evidence>
<comment type="caution">
    <text evidence="7">The sequence shown here is derived from an EMBL/GenBank/DDBJ whole genome shotgun (WGS) entry which is preliminary data.</text>
</comment>
<evidence type="ECO:0000313" key="6">
    <source>
        <dbReference type="EMBL" id="OAJ55379.1"/>
    </source>
</evidence>
<dbReference type="Pfam" id="PF12852">
    <property type="entry name" value="Cupin_6"/>
    <property type="match status" value="1"/>
</dbReference>
<organism evidence="7 9">
    <name type="scientific">Paraburkholderia ginsengiterrae</name>
    <dbReference type="NCBI Taxonomy" id="1462993"/>
    <lineage>
        <taxon>Bacteria</taxon>
        <taxon>Pseudomonadati</taxon>
        <taxon>Pseudomonadota</taxon>
        <taxon>Betaproteobacteria</taxon>
        <taxon>Burkholderiales</taxon>
        <taxon>Burkholderiaceae</taxon>
        <taxon>Paraburkholderia</taxon>
    </lineage>
</organism>
<dbReference type="RefSeq" id="WP_064270243.1">
    <property type="nucleotide sequence ID" value="NZ_LXJZ01000194.1"/>
</dbReference>
<name>A0A1A9N9N8_9BURK</name>
<dbReference type="Proteomes" id="UP000078116">
    <property type="component" value="Unassembled WGS sequence"/>
</dbReference>
<dbReference type="SUPFAM" id="SSF46689">
    <property type="entry name" value="Homeodomain-like"/>
    <property type="match status" value="2"/>
</dbReference>
<dbReference type="SMART" id="SM00342">
    <property type="entry name" value="HTH_ARAC"/>
    <property type="match status" value="1"/>
</dbReference>
<dbReference type="InterPro" id="IPR032783">
    <property type="entry name" value="AraC_lig"/>
</dbReference>
<dbReference type="CDD" id="cd06995">
    <property type="entry name" value="cupin_YkgD-like_N"/>
    <property type="match status" value="1"/>
</dbReference>
<dbReference type="Gene3D" id="1.10.10.60">
    <property type="entry name" value="Homeodomain-like"/>
    <property type="match status" value="1"/>
</dbReference>
<dbReference type="InterPro" id="IPR018060">
    <property type="entry name" value="HTH_AraC"/>
</dbReference>
<dbReference type="PROSITE" id="PS00041">
    <property type="entry name" value="HTH_ARAC_FAMILY_1"/>
    <property type="match status" value="1"/>
</dbReference>
<keyword evidence="8" id="KW-1185">Reference proteome</keyword>
<evidence type="ECO:0000256" key="2">
    <source>
        <dbReference type="ARBA" id="ARBA00023125"/>
    </source>
</evidence>
<protein>
    <submittedName>
        <fullName evidence="7">AraC family transcriptional regulator</fullName>
    </submittedName>
</protein>
<dbReference type="STRING" id="1462993.A6V36_35175"/>
<keyword evidence="1" id="KW-0805">Transcription regulation</keyword>
<dbReference type="EMBL" id="LXKA01000220">
    <property type="protein sequence ID" value="OAJ61401.1"/>
    <property type="molecule type" value="Genomic_DNA"/>
</dbReference>
<dbReference type="InterPro" id="IPR009057">
    <property type="entry name" value="Homeodomain-like_sf"/>
</dbReference>
<feature type="region of interest" description="Disordered" evidence="4">
    <location>
        <begin position="312"/>
        <end position="338"/>
    </location>
</feature>
<gene>
    <name evidence="6" type="ORF">A6V36_35175</name>
    <name evidence="7" type="ORF">A6V37_25590</name>
</gene>
<keyword evidence="2" id="KW-0238">DNA-binding</keyword>
<dbReference type="Pfam" id="PF12833">
    <property type="entry name" value="HTH_18"/>
    <property type="match status" value="1"/>
</dbReference>
<dbReference type="InterPro" id="IPR050204">
    <property type="entry name" value="AraC_XylS_family_regulators"/>
</dbReference>
<dbReference type="GO" id="GO:0003700">
    <property type="term" value="F:DNA-binding transcription factor activity"/>
    <property type="evidence" value="ECO:0007669"/>
    <property type="project" value="InterPro"/>
</dbReference>
<feature type="domain" description="HTH araC/xylS-type" evidence="5">
    <location>
        <begin position="215"/>
        <end position="313"/>
    </location>
</feature>
<evidence type="ECO:0000256" key="1">
    <source>
        <dbReference type="ARBA" id="ARBA00023015"/>
    </source>
</evidence>
<evidence type="ECO:0000313" key="7">
    <source>
        <dbReference type="EMBL" id="OAJ61401.1"/>
    </source>
</evidence>
<evidence type="ECO:0000313" key="8">
    <source>
        <dbReference type="Proteomes" id="UP000077961"/>
    </source>
</evidence>
<dbReference type="EMBL" id="LXJZ01000194">
    <property type="protein sequence ID" value="OAJ55379.1"/>
    <property type="molecule type" value="Genomic_DNA"/>
</dbReference>
<sequence length="338" mass="36008">MEYQTDWLTRFMELVTVTGKLQTRCALGAPWEKKYTQAGPQEIPYHIILTGTALLENSDDGATYELRAGDIVLLPHGSAHVLHDGSGAAPVPSKERVSGSFLVSENGGTGESLDMLCGRFFVAPPHDRLIRSYLPSELVVRTEDYGSAAQSLPQVERLSRLVALMRAEAMDNAVGSGAILNALSSALFALTLRAAGEAGHARTGVLALAAHPRLAPAAAVMFSDPARAWTLPELAGLCCMSRATFMRHFQASLGCSAMDLLTDIRVSTAANALRKSTSSIETVADLVGYQSVSAFGRVFAQRMGMTPGDWRQQALKGGTPQVSDDEADAAGERDRGGE</sequence>
<dbReference type="GO" id="GO:0043565">
    <property type="term" value="F:sequence-specific DNA binding"/>
    <property type="evidence" value="ECO:0007669"/>
    <property type="project" value="InterPro"/>
</dbReference>
<proteinExistence type="predicted"/>
<keyword evidence="3" id="KW-0804">Transcription</keyword>
<dbReference type="PANTHER" id="PTHR46796">
    <property type="entry name" value="HTH-TYPE TRANSCRIPTIONAL ACTIVATOR RHAS-RELATED"/>
    <property type="match status" value="1"/>
</dbReference>
<dbReference type="AlphaFoldDB" id="A0A1A9N9N8"/>
<dbReference type="PROSITE" id="PS01124">
    <property type="entry name" value="HTH_ARAC_FAMILY_2"/>
    <property type="match status" value="1"/>
</dbReference>
<dbReference type="InterPro" id="IPR018062">
    <property type="entry name" value="HTH_AraC-typ_CS"/>
</dbReference>
<dbReference type="PANTHER" id="PTHR46796:SF7">
    <property type="entry name" value="ARAC FAMILY TRANSCRIPTIONAL REGULATOR"/>
    <property type="match status" value="1"/>
</dbReference>
<dbReference type="Proteomes" id="UP000077961">
    <property type="component" value="Unassembled WGS sequence"/>
</dbReference>
<evidence type="ECO:0000256" key="4">
    <source>
        <dbReference type="SAM" id="MobiDB-lite"/>
    </source>
</evidence>
<reference evidence="8 9" key="1">
    <citation type="submission" date="2016-04" db="EMBL/GenBank/DDBJ databases">
        <title>Reclassification of Paraburkholderia panaciterrae (Farh et al. 2015) Dobritsa &amp; Samadpour 2016 as a later homotypic synonym of Paraburkholderia ginsengiterrae (Farh et al. 2015) Dobritsa &amp; Samadpour 2016.</title>
        <authorList>
            <person name="Dobritsa A.P."/>
            <person name="Kutumbaka K."/>
            <person name="Samadpour M."/>
        </authorList>
    </citation>
    <scope>NUCLEOTIDE SEQUENCE [LARGE SCALE GENOMIC DNA]</scope>
    <source>
        <strain evidence="7 9">DCY85</strain>
        <strain evidence="6 8">DCY85-1</strain>
    </source>
</reference>
<accession>A0A1A9N9N8</accession>
<dbReference type="OrthoDB" id="9783876at2"/>
<evidence type="ECO:0000259" key="5">
    <source>
        <dbReference type="PROSITE" id="PS01124"/>
    </source>
</evidence>
<evidence type="ECO:0000256" key="3">
    <source>
        <dbReference type="ARBA" id="ARBA00023163"/>
    </source>
</evidence>